<evidence type="ECO:0000313" key="3">
    <source>
        <dbReference type="Proteomes" id="UP000317429"/>
    </source>
</evidence>
<name>A0A518D9H5_9BACT</name>
<dbReference type="Proteomes" id="UP000317429">
    <property type="component" value="Chromosome"/>
</dbReference>
<feature type="compositionally biased region" description="Basic and acidic residues" evidence="1">
    <location>
        <begin position="55"/>
        <end position="72"/>
    </location>
</feature>
<evidence type="ECO:0000256" key="1">
    <source>
        <dbReference type="SAM" id="MobiDB-lite"/>
    </source>
</evidence>
<accession>A0A518D9H5</accession>
<dbReference type="RefSeq" id="WP_145282747.1">
    <property type="nucleotide sequence ID" value="NZ_CP036291.1"/>
</dbReference>
<sequence length="172" mass="19135">MKRLLRPIAMVAAAGTLVWLHGCGKPEGGSLAEQRRLQSERAAVVATEQADAKADAAAKAQEAEAERLKDEAPSLVTEDDFKKGKSLKDGGYLSQVARARFVAEHRIAMDIQLVQAMALFNASEGRYPKDQKEFMEKIIKANMIQLPELDGPYEYVYNAEDHQLYKQPITEE</sequence>
<keyword evidence="3" id="KW-1185">Reference proteome</keyword>
<organism evidence="2 3">
    <name type="scientific">Pirellulimonas nuda</name>
    <dbReference type="NCBI Taxonomy" id="2528009"/>
    <lineage>
        <taxon>Bacteria</taxon>
        <taxon>Pseudomonadati</taxon>
        <taxon>Planctomycetota</taxon>
        <taxon>Planctomycetia</taxon>
        <taxon>Pirellulales</taxon>
        <taxon>Lacipirellulaceae</taxon>
        <taxon>Pirellulimonas</taxon>
    </lineage>
</organism>
<reference evidence="2 3" key="1">
    <citation type="submission" date="2019-02" db="EMBL/GenBank/DDBJ databases">
        <title>Deep-cultivation of Planctomycetes and their phenomic and genomic characterization uncovers novel biology.</title>
        <authorList>
            <person name="Wiegand S."/>
            <person name="Jogler M."/>
            <person name="Boedeker C."/>
            <person name="Pinto D."/>
            <person name="Vollmers J."/>
            <person name="Rivas-Marin E."/>
            <person name="Kohn T."/>
            <person name="Peeters S.H."/>
            <person name="Heuer A."/>
            <person name="Rast P."/>
            <person name="Oberbeckmann S."/>
            <person name="Bunk B."/>
            <person name="Jeske O."/>
            <person name="Meyerdierks A."/>
            <person name="Storesund J.E."/>
            <person name="Kallscheuer N."/>
            <person name="Luecker S."/>
            <person name="Lage O.M."/>
            <person name="Pohl T."/>
            <person name="Merkel B.J."/>
            <person name="Hornburger P."/>
            <person name="Mueller R.-W."/>
            <person name="Bruemmer F."/>
            <person name="Labrenz M."/>
            <person name="Spormann A.M."/>
            <person name="Op den Camp H."/>
            <person name="Overmann J."/>
            <person name="Amann R."/>
            <person name="Jetten M.S.M."/>
            <person name="Mascher T."/>
            <person name="Medema M.H."/>
            <person name="Devos D.P."/>
            <person name="Kaster A.-K."/>
            <person name="Ovreas L."/>
            <person name="Rohde M."/>
            <person name="Galperin M.Y."/>
            <person name="Jogler C."/>
        </authorList>
    </citation>
    <scope>NUCLEOTIDE SEQUENCE [LARGE SCALE GENOMIC DNA]</scope>
    <source>
        <strain evidence="2 3">Pla175</strain>
    </source>
</reference>
<feature type="region of interest" description="Disordered" evidence="1">
    <location>
        <begin position="55"/>
        <end position="75"/>
    </location>
</feature>
<proteinExistence type="predicted"/>
<dbReference type="AlphaFoldDB" id="A0A518D9H5"/>
<dbReference type="EMBL" id="CP036291">
    <property type="protein sequence ID" value="QDU88142.1"/>
    <property type="molecule type" value="Genomic_DNA"/>
</dbReference>
<gene>
    <name evidence="2" type="ORF">Pla175_15130</name>
</gene>
<evidence type="ECO:0000313" key="2">
    <source>
        <dbReference type="EMBL" id="QDU88142.1"/>
    </source>
</evidence>
<dbReference type="OrthoDB" id="213044at2"/>
<protein>
    <submittedName>
        <fullName evidence="2">Uncharacterized protein</fullName>
    </submittedName>
</protein>
<dbReference type="KEGG" id="pnd:Pla175_15130"/>